<evidence type="ECO:0000313" key="3">
    <source>
        <dbReference type="Proteomes" id="UP000625711"/>
    </source>
</evidence>
<accession>A0A834HYS3</accession>
<dbReference type="Proteomes" id="UP000625711">
    <property type="component" value="Unassembled WGS sequence"/>
</dbReference>
<dbReference type="EMBL" id="JAACXV010014401">
    <property type="protein sequence ID" value="KAF7267655.1"/>
    <property type="molecule type" value="Genomic_DNA"/>
</dbReference>
<gene>
    <name evidence="2" type="ORF">GWI33_019144</name>
</gene>
<feature type="compositionally biased region" description="Basic and acidic residues" evidence="1">
    <location>
        <begin position="1"/>
        <end position="10"/>
    </location>
</feature>
<protein>
    <submittedName>
        <fullName evidence="2">Uncharacterized protein</fullName>
    </submittedName>
</protein>
<dbReference type="AlphaFoldDB" id="A0A834HYS3"/>
<proteinExistence type="predicted"/>
<feature type="region of interest" description="Disordered" evidence="1">
    <location>
        <begin position="1"/>
        <end position="30"/>
    </location>
</feature>
<evidence type="ECO:0000313" key="2">
    <source>
        <dbReference type="EMBL" id="KAF7267655.1"/>
    </source>
</evidence>
<comment type="caution">
    <text evidence="2">The sequence shown here is derived from an EMBL/GenBank/DDBJ whole genome shotgun (WGS) entry which is preliminary data.</text>
</comment>
<evidence type="ECO:0000256" key="1">
    <source>
        <dbReference type="SAM" id="MobiDB-lite"/>
    </source>
</evidence>
<name>A0A834HYS3_RHYFE</name>
<sequence>MYNERERDDEMQPAIIHDPPRSIHREGSRSQASFLVKSKEWGESCCCVRTKREEASEVTPTHTERGLVENIDDKKRVQYGGAKGTQKESELNPDEKMMERGYRKRFSFIDRFVFYPSFPPYDNDDIQFLSVLSLFPAQL</sequence>
<reference evidence="2" key="1">
    <citation type="submission" date="2020-08" db="EMBL/GenBank/DDBJ databases">
        <title>Genome sequencing and assembly of the red palm weevil Rhynchophorus ferrugineus.</title>
        <authorList>
            <person name="Dias G.B."/>
            <person name="Bergman C.M."/>
            <person name="Manee M."/>
        </authorList>
    </citation>
    <scope>NUCLEOTIDE SEQUENCE</scope>
    <source>
        <strain evidence="2">AA-2017</strain>
        <tissue evidence="2">Whole larva</tissue>
    </source>
</reference>
<feature type="compositionally biased region" description="Basic and acidic residues" evidence="1">
    <location>
        <begin position="18"/>
        <end position="28"/>
    </location>
</feature>
<organism evidence="2 3">
    <name type="scientific">Rhynchophorus ferrugineus</name>
    <name type="common">Red palm weevil</name>
    <name type="synonym">Curculio ferrugineus</name>
    <dbReference type="NCBI Taxonomy" id="354439"/>
    <lineage>
        <taxon>Eukaryota</taxon>
        <taxon>Metazoa</taxon>
        <taxon>Ecdysozoa</taxon>
        <taxon>Arthropoda</taxon>
        <taxon>Hexapoda</taxon>
        <taxon>Insecta</taxon>
        <taxon>Pterygota</taxon>
        <taxon>Neoptera</taxon>
        <taxon>Endopterygota</taxon>
        <taxon>Coleoptera</taxon>
        <taxon>Polyphaga</taxon>
        <taxon>Cucujiformia</taxon>
        <taxon>Curculionidae</taxon>
        <taxon>Dryophthorinae</taxon>
        <taxon>Rhynchophorus</taxon>
    </lineage>
</organism>
<keyword evidence="3" id="KW-1185">Reference proteome</keyword>